<keyword evidence="2" id="KW-1185">Reference proteome</keyword>
<reference evidence="1 2" key="1">
    <citation type="journal article" date="2012" name="Eukaryot. Cell">
        <title>Draft genome sequence of Wickerhamomyces ciferrii NRRL Y-1031 F-60-10.</title>
        <authorList>
            <person name="Schneider J."/>
            <person name="Andrea H."/>
            <person name="Blom J."/>
            <person name="Jaenicke S."/>
            <person name="Ruckert C."/>
            <person name="Schorsch C."/>
            <person name="Szczepanowski R."/>
            <person name="Farwick M."/>
            <person name="Goesmann A."/>
            <person name="Puhler A."/>
            <person name="Schaffer S."/>
            <person name="Tauch A."/>
            <person name="Kohler T."/>
            <person name="Brinkrolf K."/>
        </authorList>
    </citation>
    <scope>NUCLEOTIDE SEQUENCE [LARGE SCALE GENOMIC DNA]</scope>
    <source>
        <strain evidence="2">ATCC 14091 / BCRC 22168 / CBS 111 / JCM 3599 / NBRC 0793 / NRRL Y-1031 F-60-10</strain>
    </source>
</reference>
<name>K0KY29_WICCF</name>
<protein>
    <submittedName>
        <fullName evidence="1">Uncharacterized protein</fullName>
    </submittedName>
</protein>
<evidence type="ECO:0000313" key="1">
    <source>
        <dbReference type="EMBL" id="CCH46982.1"/>
    </source>
</evidence>
<sequence>MALRNYMYYKHEDELKDKIAHGLTSSTLTNSTPRIIDSSINIINKAKKLTPTQIKKLERLKLEEEYRRNDDDDKENQEHK</sequence>
<dbReference type="AlphaFoldDB" id="K0KY29"/>
<evidence type="ECO:0000313" key="2">
    <source>
        <dbReference type="Proteomes" id="UP000009328"/>
    </source>
</evidence>
<proteinExistence type="predicted"/>
<gene>
    <name evidence="1" type="ORF">BN7_6589</name>
</gene>
<comment type="caution">
    <text evidence="1">The sequence shown here is derived from an EMBL/GenBank/DDBJ whole genome shotgun (WGS) entry which is preliminary data.</text>
</comment>
<dbReference type="InParanoid" id="K0KY29"/>
<dbReference type="HOGENOM" id="CLU_2591611_0_0_1"/>
<accession>K0KY29</accession>
<dbReference type="EMBL" id="CAIF01000292">
    <property type="protein sequence ID" value="CCH46982.1"/>
    <property type="molecule type" value="Genomic_DNA"/>
</dbReference>
<organism evidence="1 2">
    <name type="scientific">Wickerhamomyces ciferrii (strain ATCC 14091 / BCRC 22168 / CBS 111 / JCM 3599 / NBRC 0793 / NRRL Y-1031 F-60-10)</name>
    <name type="common">Yeast</name>
    <name type="synonym">Pichia ciferrii</name>
    <dbReference type="NCBI Taxonomy" id="1206466"/>
    <lineage>
        <taxon>Eukaryota</taxon>
        <taxon>Fungi</taxon>
        <taxon>Dikarya</taxon>
        <taxon>Ascomycota</taxon>
        <taxon>Saccharomycotina</taxon>
        <taxon>Saccharomycetes</taxon>
        <taxon>Phaffomycetales</taxon>
        <taxon>Wickerhamomycetaceae</taxon>
        <taxon>Wickerhamomyces</taxon>
    </lineage>
</organism>
<dbReference type="Proteomes" id="UP000009328">
    <property type="component" value="Unassembled WGS sequence"/>
</dbReference>